<dbReference type="Pfam" id="PF00378">
    <property type="entry name" value="ECH_1"/>
    <property type="match status" value="1"/>
</dbReference>
<sequence length="274" mass="28852">MTAPDRTDHAPILVETHAAGIITLTLNRPELRNPISDPDLLEALIETLTRLDADKETRVIILTGAGSAFSSGGNLKAMGAAGGLNDPLPARTRMNYKYGIQRLPLLIEAMEVPVVVAVNGPAIGAGLDLALMCDVRIAAQSARFAESFVKVGIVPGDGGAWFLPRVVGFSKACEMALTGDAIDAAEALACGLVSKVVPDAELMEEALRMAHRIAANPTHVVRMTRRLLRQGRGASLDALLETSAAMQALAHATADHVEAVAALLERRAPAFTGR</sequence>
<name>A0A974SGE7_9HYPH</name>
<accession>A0A974SGE7</accession>
<dbReference type="PANTHER" id="PTHR43802:SF1">
    <property type="entry name" value="IP11341P-RELATED"/>
    <property type="match status" value="1"/>
</dbReference>
<gene>
    <name evidence="2" type="ORF">EZH22_15820</name>
</gene>
<dbReference type="EMBL" id="CP063362">
    <property type="protein sequence ID" value="QRG04645.1"/>
    <property type="molecule type" value="Genomic_DNA"/>
</dbReference>
<dbReference type="Gene3D" id="1.10.12.10">
    <property type="entry name" value="Lyase 2-enoyl-coa Hydratase, Chain A, domain 2"/>
    <property type="match status" value="1"/>
</dbReference>
<proteinExistence type="inferred from homology"/>
<dbReference type="SUPFAM" id="SSF52096">
    <property type="entry name" value="ClpP/crotonase"/>
    <property type="match status" value="1"/>
</dbReference>
<evidence type="ECO:0000256" key="1">
    <source>
        <dbReference type="ARBA" id="ARBA00005254"/>
    </source>
</evidence>
<dbReference type="GO" id="GO:0003824">
    <property type="term" value="F:catalytic activity"/>
    <property type="evidence" value="ECO:0007669"/>
    <property type="project" value="UniProtKB-ARBA"/>
</dbReference>
<dbReference type="Proteomes" id="UP000596427">
    <property type="component" value="Chromosome"/>
</dbReference>
<dbReference type="NCBIfam" id="NF006699">
    <property type="entry name" value="PRK09245.1"/>
    <property type="match status" value="1"/>
</dbReference>
<dbReference type="Gene3D" id="3.90.226.10">
    <property type="entry name" value="2-enoyl-CoA Hydratase, Chain A, domain 1"/>
    <property type="match status" value="1"/>
</dbReference>
<dbReference type="PANTHER" id="PTHR43802">
    <property type="entry name" value="ENOYL-COA HYDRATASE"/>
    <property type="match status" value="1"/>
</dbReference>
<dbReference type="InterPro" id="IPR014748">
    <property type="entry name" value="Enoyl-CoA_hydra_C"/>
</dbReference>
<evidence type="ECO:0000313" key="3">
    <source>
        <dbReference type="Proteomes" id="UP000596427"/>
    </source>
</evidence>
<organism evidence="2 3">
    <name type="scientific">Xanthobacter dioxanivorans</name>
    <dbReference type="NCBI Taxonomy" id="2528964"/>
    <lineage>
        <taxon>Bacteria</taxon>
        <taxon>Pseudomonadati</taxon>
        <taxon>Pseudomonadota</taxon>
        <taxon>Alphaproteobacteria</taxon>
        <taxon>Hyphomicrobiales</taxon>
        <taxon>Xanthobacteraceae</taxon>
        <taxon>Xanthobacter</taxon>
    </lineage>
</organism>
<protein>
    <submittedName>
        <fullName evidence="2">Crotonase/enoyl-CoA hydratase family protein</fullName>
    </submittedName>
</protein>
<dbReference type="KEGG" id="xdi:EZH22_15820"/>
<keyword evidence="3" id="KW-1185">Reference proteome</keyword>
<reference evidence="2 3" key="1">
    <citation type="submission" date="2020-10" db="EMBL/GenBank/DDBJ databases">
        <title>Degradation of 1,4-Dioxane by Xanthobacter sp. YN2, via a Novel Group-2 Soluble Di-Iron Monooxygenase.</title>
        <authorList>
            <person name="Ma F."/>
            <person name="Wang Y."/>
            <person name="Yang J."/>
            <person name="Guo H."/>
            <person name="Su D."/>
            <person name="Yu L."/>
        </authorList>
    </citation>
    <scope>NUCLEOTIDE SEQUENCE [LARGE SCALE GENOMIC DNA]</scope>
    <source>
        <strain evidence="2 3">YN2</strain>
    </source>
</reference>
<dbReference type="CDD" id="cd06558">
    <property type="entry name" value="crotonase-like"/>
    <property type="match status" value="1"/>
</dbReference>
<dbReference type="InterPro" id="IPR001753">
    <property type="entry name" value="Enoyl-CoA_hydra/iso"/>
</dbReference>
<dbReference type="AlphaFoldDB" id="A0A974SGE7"/>
<dbReference type="RefSeq" id="WP_203191522.1">
    <property type="nucleotide sequence ID" value="NZ_CP063362.1"/>
</dbReference>
<evidence type="ECO:0000313" key="2">
    <source>
        <dbReference type="EMBL" id="QRG04645.1"/>
    </source>
</evidence>
<comment type="similarity">
    <text evidence="1">Belongs to the enoyl-CoA hydratase/isomerase family.</text>
</comment>
<dbReference type="InterPro" id="IPR029045">
    <property type="entry name" value="ClpP/crotonase-like_dom_sf"/>
</dbReference>